<accession>A0ABT4XB68</accession>
<organism evidence="1 2">
    <name type="scientific">Pseudomonas aestuarii</name>
    <dbReference type="NCBI Taxonomy" id="3018340"/>
    <lineage>
        <taxon>Bacteria</taxon>
        <taxon>Pseudomonadati</taxon>
        <taxon>Pseudomonadota</taxon>
        <taxon>Gammaproteobacteria</taxon>
        <taxon>Pseudomonadales</taxon>
        <taxon>Pseudomonadaceae</taxon>
        <taxon>Pseudomonas</taxon>
    </lineage>
</organism>
<dbReference type="Pfam" id="PF06073">
    <property type="entry name" value="DUF934"/>
    <property type="match status" value="1"/>
</dbReference>
<dbReference type="InterPro" id="IPR008318">
    <property type="entry name" value="UCP030820"/>
</dbReference>
<dbReference type="PIRSF" id="PIRSF030820">
    <property type="entry name" value="UCP030820"/>
    <property type="match status" value="1"/>
</dbReference>
<keyword evidence="2" id="KW-1185">Reference proteome</keyword>
<proteinExistence type="predicted"/>
<name>A0ABT4XB68_9PSED</name>
<gene>
    <name evidence="1" type="ORF">PH586_03620</name>
</gene>
<dbReference type="RefSeq" id="WP_271346385.1">
    <property type="nucleotide sequence ID" value="NZ_JAQJZJ010000001.1"/>
</dbReference>
<evidence type="ECO:0000313" key="2">
    <source>
        <dbReference type="Proteomes" id="UP001212042"/>
    </source>
</evidence>
<sequence>MNNLIRLSAGQAGLVNDDPWQWLREPTQPRPAGPLILPLAAWLQRQDEATLTGERFSLDGICLAPEDEVEAIHAFLPILPLIAIEFPSFRDGRGYSQAYLLRTRLGWSGELRAVGDVLRDQLSHMRQCGFDAFAVREDRSAEDALKGLAGMSVLYGRSAIEPRPLFRRRSAGEAL</sequence>
<dbReference type="Proteomes" id="UP001212042">
    <property type="component" value="Unassembled WGS sequence"/>
</dbReference>
<dbReference type="EMBL" id="JAQJZJ010000001">
    <property type="protein sequence ID" value="MDA7085480.1"/>
    <property type="molecule type" value="Genomic_DNA"/>
</dbReference>
<evidence type="ECO:0000313" key="1">
    <source>
        <dbReference type="EMBL" id="MDA7085480.1"/>
    </source>
</evidence>
<reference evidence="1 2" key="1">
    <citation type="submission" date="2023-01" db="EMBL/GenBank/DDBJ databases">
        <title>Pseudomonas SA3-5T sp. nov., isolated from tidal flat sediment.</title>
        <authorList>
            <person name="Kim H.S."/>
            <person name="Kim J.-S."/>
            <person name="Suh M.K."/>
            <person name="Eom M.K."/>
            <person name="Lee J.-S."/>
        </authorList>
    </citation>
    <scope>NUCLEOTIDE SEQUENCE [LARGE SCALE GENOMIC DNA]</scope>
    <source>
        <strain evidence="1 2">SA3-5</strain>
    </source>
</reference>
<comment type="caution">
    <text evidence="1">The sequence shown here is derived from an EMBL/GenBank/DDBJ whole genome shotgun (WGS) entry which is preliminary data.</text>
</comment>
<protein>
    <submittedName>
        <fullName evidence="1">DUF934 domain-containing protein</fullName>
    </submittedName>
</protein>